<organism evidence="7 8">
    <name type="scientific">Carboxydichorda subterranea</name>
    <dbReference type="NCBI Taxonomy" id="3109565"/>
    <lineage>
        <taxon>Bacteria</taxon>
        <taxon>Bacillati</taxon>
        <taxon>Bacillota</taxon>
        <taxon>Limnochordia</taxon>
        <taxon>Limnochordales</taxon>
        <taxon>Geochordaceae</taxon>
        <taxon>Carboxydichorda</taxon>
    </lineage>
</organism>
<reference evidence="7 8" key="1">
    <citation type="journal article" date="2024" name="Front. Microbiol.">
        <title>Novel thermophilic genera Geochorda gen. nov. and Carboxydochorda gen. nov. from the deep terrestrial subsurface reveal the ecophysiological diversity in the class Limnochordia.</title>
        <authorList>
            <person name="Karnachuk O.V."/>
            <person name="Lukina A.P."/>
            <person name="Avakyan M.R."/>
            <person name="Kadnikov V.V."/>
            <person name="Begmatov S."/>
            <person name="Beletsky A.V."/>
            <person name="Vlasova K.G."/>
            <person name="Novikov A.A."/>
            <person name="Shcherbakova V.A."/>
            <person name="Mardanov A.V."/>
            <person name="Ravin N.V."/>
        </authorList>
    </citation>
    <scope>NUCLEOTIDE SEQUENCE [LARGE SCALE GENOMIC DNA]</scope>
    <source>
        <strain evidence="7 8">L945</strain>
    </source>
</reference>
<dbReference type="Pfam" id="PF09360">
    <property type="entry name" value="zf-CDGSH"/>
    <property type="match status" value="1"/>
</dbReference>
<evidence type="ECO:0000256" key="2">
    <source>
        <dbReference type="ARBA" id="ARBA00022723"/>
    </source>
</evidence>
<feature type="region of interest" description="Disordered" evidence="5">
    <location>
        <begin position="41"/>
        <end position="66"/>
    </location>
</feature>
<proteinExistence type="predicted"/>
<gene>
    <name evidence="7" type="ORF">U7230_06540</name>
</gene>
<evidence type="ECO:0000256" key="4">
    <source>
        <dbReference type="ARBA" id="ARBA00023014"/>
    </source>
</evidence>
<evidence type="ECO:0000256" key="1">
    <source>
        <dbReference type="ARBA" id="ARBA00022714"/>
    </source>
</evidence>
<dbReference type="EMBL" id="CP141615">
    <property type="protein sequence ID" value="WRP18652.1"/>
    <property type="molecule type" value="Genomic_DNA"/>
</dbReference>
<dbReference type="InterPro" id="IPR018967">
    <property type="entry name" value="FeS-contain_CDGSH-typ"/>
</dbReference>
<dbReference type="SMART" id="SM00704">
    <property type="entry name" value="ZnF_CDGSH"/>
    <property type="match status" value="1"/>
</dbReference>
<evidence type="ECO:0000259" key="6">
    <source>
        <dbReference type="SMART" id="SM00704"/>
    </source>
</evidence>
<protein>
    <submittedName>
        <fullName evidence="7">CDGSH iron-sulfur domain-containing protein</fullName>
    </submittedName>
</protein>
<dbReference type="Proteomes" id="UP001332192">
    <property type="component" value="Chromosome"/>
</dbReference>
<accession>A0ABZ1C3B6</accession>
<evidence type="ECO:0000256" key="3">
    <source>
        <dbReference type="ARBA" id="ARBA00023004"/>
    </source>
</evidence>
<keyword evidence="8" id="KW-1185">Reference proteome</keyword>
<keyword evidence="2" id="KW-0479">Metal-binding</keyword>
<name>A0ABZ1C3B6_9FIRM</name>
<feature type="domain" description="Iron-binding zinc finger CDGSH type" evidence="6">
    <location>
        <begin position="15"/>
        <end position="49"/>
    </location>
</feature>
<keyword evidence="4" id="KW-0411">Iron-sulfur</keyword>
<sequence>MASYTTEERNGHPRTTVKLEPGERVALCRCFQSKKFPLCDGTHRDVPGKGPVIVEAPGEPPAAKEG</sequence>
<dbReference type="RefSeq" id="WP_324717925.1">
    <property type="nucleotide sequence ID" value="NZ_CP141615.1"/>
</dbReference>
<dbReference type="InterPro" id="IPR042216">
    <property type="entry name" value="MitoNEET_CISD"/>
</dbReference>
<evidence type="ECO:0000256" key="5">
    <source>
        <dbReference type="SAM" id="MobiDB-lite"/>
    </source>
</evidence>
<keyword evidence="3" id="KW-0408">Iron</keyword>
<dbReference type="Gene3D" id="3.40.5.90">
    <property type="entry name" value="CDGSH iron-sulfur domain, mitoNEET-type"/>
    <property type="match status" value="1"/>
</dbReference>
<evidence type="ECO:0000313" key="8">
    <source>
        <dbReference type="Proteomes" id="UP001332192"/>
    </source>
</evidence>
<evidence type="ECO:0000313" key="7">
    <source>
        <dbReference type="EMBL" id="WRP18652.1"/>
    </source>
</evidence>
<keyword evidence="1" id="KW-0001">2Fe-2S</keyword>